<accession>A0AAD9JCY4</accession>
<keyword evidence="1" id="KW-0472">Membrane</keyword>
<keyword evidence="3" id="KW-1185">Reference proteome</keyword>
<keyword evidence="1" id="KW-0812">Transmembrane</keyword>
<sequence length="149" mass="16437">MTTQMNKSFDQFHHLQTEPQRFGLGTPSSSALQTSNDTTQVMIQPGQNNPTQFEVDRISVPWSWCSLVTAMMSMLCCFFFGFIATVMAILSYVDHSGKQFERSKAKRYVSYGFSIAAIAIGSIIAVIGIVILVNVTTKVEEVLINNGGN</sequence>
<dbReference type="AlphaFoldDB" id="A0AAD9JCY4"/>
<proteinExistence type="predicted"/>
<organism evidence="2 3">
    <name type="scientific">Paralvinella palmiformis</name>
    <dbReference type="NCBI Taxonomy" id="53620"/>
    <lineage>
        <taxon>Eukaryota</taxon>
        <taxon>Metazoa</taxon>
        <taxon>Spiralia</taxon>
        <taxon>Lophotrochozoa</taxon>
        <taxon>Annelida</taxon>
        <taxon>Polychaeta</taxon>
        <taxon>Sedentaria</taxon>
        <taxon>Canalipalpata</taxon>
        <taxon>Terebellida</taxon>
        <taxon>Terebelliformia</taxon>
        <taxon>Alvinellidae</taxon>
        <taxon>Paralvinella</taxon>
    </lineage>
</organism>
<gene>
    <name evidence="2" type="ORF">LSH36_399g00030</name>
</gene>
<reference evidence="2" key="1">
    <citation type="journal article" date="2023" name="Mol. Biol. Evol.">
        <title>Third-Generation Sequencing Reveals the Adaptive Role of the Epigenome in Three Deep-Sea Polychaetes.</title>
        <authorList>
            <person name="Perez M."/>
            <person name="Aroh O."/>
            <person name="Sun Y."/>
            <person name="Lan Y."/>
            <person name="Juniper S.K."/>
            <person name="Young C.R."/>
            <person name="Angers B."/>
            <person name="Qian P.Y."/>
        </authorList>
    </citation>
    <scope>NUCLEOTIDE SEQUENCE</scope>
    <source>
        <strain evidence="2">P08H-3</strain>
    </source>
</reference>
<evidence type="ECO:0000313" key="3">
    <source>
        <dbReference type="Proteomes" id="UP001208570"/>
    </source>
</evidence>
<evidence type="ECO:0000256" key="1">
    <source>
        <dbReference type="SAM" id="Phobius"/>
    </source>
</evidence>
<name>A0AAD9JCY4_9ANNE</name>
<dbReference type="Proteomes" id="UP001208570">
    <property type="component" value="Unassembled WGS sequence"/>
</dbReference>
<dbReference type="EMBL" id="JAODUP010000399">
    <property type="protein sequence ID" value="KAK2150569.1"/>
    <property type="molecule type" value="Genomic_DNA"/>
</dbReference>
<keyword evidence="1" id="KW-1133">Transmembrane helix</keyword>
<protein>
    <submittedName>
        <fullName evidence="2">Uncharacterized protein</fullName>
    </submittedName>
</protein>
<evidence type="ECO:0000313" key="2">
    <source>
        <dbReference type="EMBL" id="KAK2150569.1"/>
    </source>
</evidence>
<comment type="caution">
    <text evidence="2">The sequence shown here is derived from an EMBL/GenBank/DDBJ whole genome shotgun (WGS) entry which is preliminary data.</text>
</comment>
<feature type="transmembrane region" description="Helical" evidence="1">
    <location>
        <begin position="67"/>
        <end position="90"/>
    </location>
</feature>
<feature type="transmembrane region" description="Helical" evidence="1">
    <location>
        <begin position="111"/>
        <end position="133"/>
    </location>
</feature>